<organism evidence="9 10">
    <name type="scientific">Polymorphospora lycopeni</name>
    <dbReference type="NCBI Taxonomy" id="3140240"/>
    <lineage>
        <taxon>Bacteria</taxon>
        <taxon>Bacillati</taxon>
        <taxon>Actinomycetota</taxon>
        <taxon>Actinomycetes</taxon>
        <taxon>Micromonosporales</taxon>
        <taxon>Micromonosporaceae</taxon>
        <taxon>Polymorphospora</taxon>
    </lineage>
</organism>
<evidence type="ECO:0000256" key="4">
    <source>
        <dbReference type="ARBA" id="ARBA00022723"/>
    </source>
</evidence>
<dbReference type="PANTHER" id="PTHR12260">
    <property type="entry name" value="DAMAGE-CONTROL PHOSPHATASE ARMT1"/>
    <property type="match status" value="1"/>
</dbReference>
<comment type="cofactor">
    <cofactor evidence="2">
        <name>Mn(2+)</name>
        <dbReference type="ChEBI" id="CHEBI:29035"/>
    </cofactor>
</comment>
<reference evidence="9 10" key="1">
    <citation type="submission" date="2024-04" db="EMBL/GenBank/DDBJ databases">
        <title>Polymorphospora sp. isolated from Baiyangdian Lake in Xiong'an New Area.</title>
        <authorList>
            <person name="Zhang X."/>
            <person name="Liu J."/>
        </authorList>
    </citation>
    <scope>NUCLEOTIDE SEQUENCE [LARGE SCALE GENOMIC DNA]</scope>
    <source>
        <strain evidence="9 10">2-325</strain>
    </source>
</reference>
<comment type="similarity">
    <text evidence="3">Belongs to the damage-control phosphatase family. Sugar phosphate phosphatase III subfamily.</text>
</comment>
<feature type="domain" description="Damage-control phosphatase ARMT1-like metal-binding" evidence="8">
    <location>
        <begin position="68"/>
        <end position="367"/>
    </location>
</feature>
<dbReference type="InterPro" id="IPR036075">
    <property type="entry name" value="ARMT-1-like_metal-bd_sf"/>
</dbReference>
<dbReference type="InterPro" id="IPR002791">
    <property type="entry name" value="ARMT1-like_metal-bd"/>
</dbReference>
<evidence type="ECO:0000313" key="9">
    <source>
        <dbReference type="EMBL" id="MFB6392982.1"/>
    </source>
</evidence>
<keyword evidence="5" id="KW-0378">Hydrolase</keyword>
<dbReference type="Gene3D" id="3.40.50.10880">
    <property type="entry name" value="Uncharacterised protein PF01937, DUF89, domain 3"/>
    <property type="match status" value="1"/>
</dbReference>
<evidence type="ECO:0000313" key="10">
    <source>
        <dbReference type="Proteomes" id="UP001582793"/>
    </source>
</evidence>
<dbReference type="RefSeq" id="WP_364209253.1">
    <property type="nucleotide sequence ID" value="NZ_JBCGDC010000015.1"/>
</dbReference>
<keyword evidence="4" id="KW-0479">Metal-binding</keyword>
<comment type="catalytic activity">
    <reaction evidence="1">
        <text>beta-D-fructose 1-phosphate + H2O = D-fructose + phosphate</text>
        <dbReference type="Rhea" id="RHEA:35603"/>
        <dbReference type="ChEBI" id="CHEBI:15377"/>
        <dbReference type="ChEBI" id="CHEBI:37721"/>
        <dbReference type="ChEBI" id="CHEBI:43474"/>
        <dbReference type="ChEBI" id="CHEBI:138881"/>
    </reaction>
</comment>
<name>A0ABV5CLV9_9ACTN</name>
<protein>
    <submittedName>
        <fullName evidence="9">Damage-control phosphatase ARMT1 family protein</fullName>
    </submittedName>
</protein>
<comment type="catalytic activity">
    <reaction evidence="7">
        <text>beta-D-fructose 6-phosphate = dihydroxyacetone + D-glyceraldehyde 3-phosphate</text>
        <dbReference type="Rhea" id="RHEA:28002"/>
        <dbReference type="ChEBI" id="CHEBI:16016"/>
        <dbReference type="ChEBI" id="CHEBI:57634"/>
        <dbReference type="ChEBI" id="CHEBI:59776"/>
    </reaction>
</comment>
<keyword evidence="10" id="KW-1185">Reference proteome</keyword>
<gene>
    <name evidence="9" type="ORF">AAFH96_07645</name>
</gene>
<comment type="caution">
    <text evidence="9">The sequence shown here is derived from an EMBL/GenBank/DDBJ whole genome shotgun (WGS) entry which is preliminary data.</text>
</comment>
<evidence type="ECO:0000256" key="3">
    <source>
        <dbReference type="ARBA" id="ARBA00009519"/>
    </source>
</evidence>
<dbReference type="Proteomes" id="UP001582793">
    <property type="component" value="Unassembled WGS sequence"/>
</dbReference>
<evidence type="ECO:0000259" key="8">
    <source>
        <dbReference type="Pfam" id="PF01937"/>
    </source>
</evidence>
<dbReference type="EMBL" id="JBCGDC010000015">
    <property type="protein sequence ID" value="MFB6392982.1"/>
    <property type="molecule type" value="Genomic_DNA"/>
</dbReference>
<dbReference type="SUPFAM" id="SSF111321">
    <property type="entry name" value="AF1104-like"/>
    <property type="match status" value="1"/>
</dbReference>
<dbReference type="PANTHER" id="PTHR12260:SF6">
    <property type="entry name" value="DAMAGE-CONTROL PHOSPHATASE ARMT1"/>
    <property type="match status" value="1"/>
</dbReference>
<dbReference type="InterPro" id="IPR039763">
    <property type="entry name" value="ARMT1"/>
</dbReference>
<proteinExistence type="inferred from homology"/>
<keyword evidence="6" id="KW-0464">Manganese</keyword>
<evidence type="ECO:0000256" key="7">
    <source>
        <dbReference type="ARBA" id="ARBA00048809"/>
    </source>
</evidence>
<evidence type="ECO:0000256" key="2">
    <source>
        <dbReference type="ARBA" id="ARBA00001936"/>
    </source>
</evidence>
<evidence type="ECO:0000256" key="6">
    <source>
        <dbReference type="ARBA" id="ARBA00023211"/>
    </source>
</evidence>
<accession>A0ABV5CLV9</accession>
<evidence type="ECO:0000256" key="5">
    <source>
        <dbReference type="ARBA" id="ARBA00022801"/>
    </source>
</evidence>
<evidence type="ECO:0000256" key="1">
    <source>
        <dbReference type="ARBA" id="ARBA00001326"/>
    </source>
</evidence>
<dbReference type="Pfam" id="PF01937">
    <property type="entry name" value="ARMT1-like_dom"/>
    <property type="match status" value="1"/>
</dbReference>
<sequence length="394" mass="42047">MSAAVPAGVAPILSNSPGSLAWHVWHERHPALIDQLAAAHPYPPGHLTALRTLLAETLTGPVRPLPPAASDRATWDGWGADHFGRSWLDVPFLWAESYFYRRLLEAVGFFTPGPWLGLDPFAFLKAAELDAPDLADDLGTLEDTAGLTAAEKTRVLLHGALWGNQADLGFRIGVAATSGTVGPSAHLVADDTTAAVSALTTGRGTVCLVADNAGRELLSDLVLVDHLLHAGPAERVTLHLKPYPYYVSDATTADLVGCLRRLAAGPPAAAGIADRLRTAAADGRLDVATHWFYCAPHPYHRMPDDLADTYAEASVVVLKGDLNYRRLVGDCRWPETTPFADTVDYFPAPLVALRTLKSDVVVGLDAADVAALDGDPAAGRWRVDGRYALVQVRA</sequence>